<reference evidence="2 3" key="1">
    <citation type="submission" date="2024-08" db="EMBL/GenBank/DDBJ databases">
        <authorList>
            <person name="Ishaq N."/>
        </authorList>
    </citation>
    <scope>NUCLEOTIDE SEQUENCE [LARGE SCALE GENOMIC DNA]</scope>
    <source>
        <strain evidence="2 3">JCM 30400</strain>
    </source>
</reference>
<evidence type="ECO:0000313" key="3">
    <source>
        <dbReference type="Proteomes" id="UP001569414"/>
    </source>
</evidence>
<keyword evidence="1" id="KW-0472">Membrane</keyword>
<evidence type="ECO:0000313" key="2">
    <source>
        <dbReference type="EMBL" id="MFA0791244.1"/>
    </source>
</evidence>
<evidence type="ECO:0008006" key="4">
    <source>
        <dbReference type="Google" id="ProtNLM"/>
    </source>
</evidence>
<keyword evidence="1" id="KW-0812">Transmembrane</keyword>
<name>A0ABV4NNX7_9GAMM</name>
<organism evidence="2 3">
    <name type="scientific">Microbulbifer echini</name>
    <dbReference type="NCBI Taxonomy" id="1529067"/>
    <lineage>
        <taxon>Bacteria</taxon>
        <taxon>Pseudomonadati</taxon>
        <taxon>Pseudomonadota</taxon>
        <taxon>Gammaproteobacteria</taxon>
        <taxon>Cellvibrionales</taxon>
        <taxon>Microbulbiferaceae</taxon>
        <taxon>Microbulbifer</taxon>
    </lineage>
</organism>
<accession>A0ABV4NNX7</accession>
<sequence>MNGADSEKQWLELENLWKLQRVKKDIPAAILKWVRHQERRMRLVTASEILLWLLSAIYITKTIMAKSLPDTPARLFFAFTVFAMGISFSILNRRGLWGPLEESAQAYIDLALLRLRRKRREVHFCWLYLFIQLGILGVWHFISIEMDATSPVIRNPKESALVVLGLTIFLAAYSYYIYWRTGWEKVSLKNLQEKYLN</sequence>
<feature type="transmembrane region" description="Helical" evidence="1">
    <location>
        <begin position="124"/>
        <end position="142"/>
    </location>
</feature>
<keyword evidence="1" id="KW-1133">Transmembrane helix</keyword>
<protein>
    <recommendedName>
        <fullName evidence="4">TRAP-type C4-dicarboxylate transport system, small permease component</fullName>
    </recommendedName>
</protein>
<keyword evidence="3" id="KW-1185">Reference proteome</keyword>
<proteinExistence type="predicted"/>
<comment type="caution">
    <text evidence="2">The sequence shown here is derived from an EMBL/GenBank/DDBJ whole genome shotgun (WGS) entry which is preliminary data.</text>
</comment>
<evidence type="ECO:0000256" key="1">
    <source>
        <dbReference type="SAM" id="Phobius"/>
    </source>
</evidence>
<dbReference type="RefSeq" id="WP_371843729.1">
    <property type="nucleotide sequence ID" value="NZ_JBGMEL010000011.1"/>
</dbReference>
<gene>
    <name evidence="2" type="ORF">ACCI51_11870</name>
</gene>
<dbReference type="EMBL" id="JBGMEL010000011">
    <property type="protein sequence ID" value="MFA0791244.1"/>
    <property type="molecule type" value="Genomic_DNA"/>
</dbReference>
<feature type="transmembrane region" description="Helical" evidence="1">
    <location>
        <begin position="72"/>
        <end position="91"/>
    </location>
</feature>
<feature type="transmembrane region" description="Helical" evidence="1">
    <location>
        <begin position="41"/>
        <end position="60"/>
    </location>
</feature>
<dbReference type="Proteomes" id="UP001569414">
    <property type="component" value="Unassembled WGS sequence"/>
</dbReference>
<feature type="transmembrane region" description="Helical" evidence="1">
    <location>
        <begin position="162"/>
        <end position="179"/>
    </location>
</feature>